<organism evidence="1 2">
    <name type="scientific">Acinetobacter wanghuae</name>
    <dbReference type="NCBI Taxonomy" id="2662362"/>
    <lineage>
        <taxon>Bacteria</taxon>
        <taxon>Pseudomonadati</taxon>
        <taxon>Pseudomonadota</taxon>
        <taxon>Gammaproteobacteria</taxon>
        <taxon>Moraxellales</taxon>
        <taxon>Moraxellaceae</taxon>
        <taxon>Acinetobacter</taxon>
    </lineage>
</organism>
<proteinExistence type="predicted"/>
<dbReference type="RefSeq" id="WP_153389505.1">
    <property type="nucleotide sequence ID" value="NZ_WITK01000033.1"/>
</dbReference>
<dbReference type="Proteomes" id="UP000480556">
    <property type="component" value="Unassembled WGS sequence"/>
</dbReference>
<reference evidence="1 2" key="1">
    <citation type="submission" date="2019-10" db="EMBL/GenBank/DDBJ databases">
        <authorList>
            <person name="Dong K."/>
        </authorList>
    </citation>
    <scope>NUCLEOTIDE SEQUENCE [LARGE SCALE GENOMIC DNA]</scope>
    <source>
        <strain evidence="2">dk771</strain>
    </source>
</reference>
<name>A0AA90W6X9_9GAMM</name>
<evidence type="ECO:0000313" key="1">
    <source>
        <dbReference type="EMBL" id="MQW93372.1"/>
    </source>
</evidence>
<dbReference type="EMBL" id="WITK01000033">
    <property type="protein sequence ID" value="MQW93372.1"/>
    <property type="molecule type" value="Genomic_DNA"/>
</dbReference>
<comment type="caution">
    <text evidence="1">The sequence shown here is derived from an EMBL/GenBank/DDBJ whole genome shotgun (WGS) entry which is preliminary data.</text>
</comment>
<dbReference type="AlphaFoldDB" id="A0AA90W6X9"/>
<sequence>MTPTNHFAQRMNQRGHTKAMIELALLCGELSGDKCIANKKNTQKFIDSTDRRIKRLNTIRQKNSQPHGVHLVDLELEELKEQRRIALKVLDKGGITVVFDADRLITAYNTNSFKRC</sequence>
<evidence type="ECO:0008006" key="3">
    <source>
        <dbReference type="Google" id="ProtNLM"/>
    </source>
</evidence>
<gene>
    <name evidence="1" type="ORF">GHJ48_13405</name>
</gene>
<protein>
    <recommendedName>
        <fullName evidence="3">DUF4258 domain-containing protein</fullName>
    </recommendedName>
</protein>
<evidence type="ECO:0000313" key="2">
    <source>
        <dbReference type="Proteomes" id="UP000480556"/>
    </source>
</evidence>
<accession>A0AA90W6X9</accession>